<reference evidence="2 3" key="1">
    <citation type="journal article" date="2019" name="Int. J. Syst. Evol. Microbiol.">
        <title>The Global Catalogue of Microorganisms (GCM) 10K type strain sequencing project: providing services to taxonomists for standard genome sequencing and annotation.</title>
        <authorList>
            <consortium name="The Broad Institute Genomics Platform"/>
            <consortium name="The Broad Institute Genome Sequencing Center for Infectious Disease"/>
            <person name="Wu L."/>
            <person name="Ma J."/>
        </authorList>
    </citation>
    <scope>NUCLEOTIDE SEQUENCE [LARGE SCALE GENOMIC DNA]</scope>
    <source>
        <strain evidence="2 3">JCM 15478</strain>
    </source>
</reference>
<dbReference type="PANTHER" id="PTHR43441:SF2">
    <property type="entry name" value="FAMILY ACETYLTRANSFERASE, PUTATIVE (AFU_ORTHOLOGUE AFUA_7G00850)-RELATED"/>
    <property type="match status" value="1"/>
</dbReference>
<feature type="domain" description="N-acetyltransferase" evidence="1">
    <location>
        <begin position="1"/>
        <end position="166"/>
    </location>
</feature>
<organism evidence="2 3">
    <name type="scientific">Streptomyces albiaxialis</name>
    <dbReference type="NCBI Taxonomy" id="329523"/>
    <lineage>
        <taxon>Bacteria</taxon>
        <taxon>Bacillati</taxon>
        <taxon>Actinomycetota</taxon>
        <taxon>Actinomycetes</taxon>
        <taxon>Kitasatosporales</taxon>
        <taxon>Streptomycetaceae</taxon>
        <taxon>Streptomyces</taxon>
    </lineage>
</organism>
<keyword evidence="3" id="KW-1185">Reference proteome</keyword>
<dbReference type="EMBL" id="BAAAPE010000015">
    <property type="protein sequence ID" value="GAA2093768.1"/>
    <property type="molecule type" value="Genomic_DNA"/>
</dbReference>
<dbReference type="InterPro" id="IPR051908">
    <property type="entry name" value="Ribosomal_N-acetyltransferase"/>
</dbReference>
<dbReference type="PROSITE" id="PS51186">
    <property type="entry name" value="GNAT"/>
    <property type="match status" value="1"/>
</dbReference>
<dbReference type="Pfam" id="PF13302">
    <property type="entry name" value="Acetyltransf_3"/>
    <property type="match status" value="1"/>
</dbReference>
<evidence type="ECO:0000313" key="3">
    <source>
        <dbReference type="Proteomes" id="UP001500016"/>
    </source>
</evidence>
<dbReference type="PANTHER" id="PTHR43441">
    <property type="entry name" value="RIBOSOMAL-PROTEIN-SERINE ACETYLTRANSFERASE"/>
    <property type="match status" value="1"/>
</dbReference>
<accession>A0ABN2WKJ4</accession>
<sequence length="174" mass="20020">MRLRPFAEDDLDVLDRFRTDPEVPGPFQWFGWADPEAWRRQWAEDRLLGGEQGKLLVVRGEERLGFVSWRRIDGGPVTHSFFWNIGIVLMPEARGRGAGAVAQRLLARYLFAHSPAARVEADTEVDNTAERRSLERAGFTQEGVLRRSFFRDGRWRDAVVYSILREELDGDSES</sequence>
<evidence type="ECO:0000313" key="2">
    <source>
        <dbReference type="EMBL" id="GAA2093768.1"/>
    </source>
</evidence>
<protein>
    <submittedName>
        <fullName evidence="2">GNAT family protein</fullName>
    </submittedName>
</protein>
<evidence type="ECO:0000259" key="1">
    <source>
        <dbReference type="PROSITE" id="PS51186"/>
    </source>
</evidence>
<dbReference type="InterPro" id="IPR000182">
    <property type="entry name" value="GNAT_dom"/>
</dbReference>
<dbReference type="SUPFAM" id="SSF55729">
    <property type="entry name" value="Acyl-CoA N-acyltransferases (Nat)"/>
    <property type="match status" value="1"/>
</dbReference>
<proteinExistence type="predicted"/>
<gene>
    <name evidence="2" type="ORF">GCM10009801_61250</name>
</gene>
<dbReference type="Proteomes" id="UP001500016">
    <property type="component" value="Unassembled WGS sequence"/>
</dbReference>
<dbReference type="Gene3D" id="3.40.630.30">
    <property type="match status" value="1"/>
</dbReference>
<comment type="caution">
    <text evidence="2">The sequence shown here is derived from an EMBL/GenBank/DDBJ whole genome shotgun (WGS) entry which is preliminary data.</text>
</comment>
<dbReference type="InterPro" id="IPR016181">
    <property type="entry name" value="Acyl_CoA_acyltransferase"/>
</dbReference>
<name>A0ABN2WKJ4_9ACTN</name>